<proteinExistence type="predicted"/>
<evidence type="ECO:0000256" key="1">
    <source>
        <dbReference type="ARBA" id="ARBA00004496"/>
    </source>
</evidence>
<dbReference type="OrthoDB" id="10031689at2759"/>
<name>A0A8S1HE02_9PELO</name>
<accession>A0A8S1HE02</accession>
<organism evidence="7 8">
    <name type="scientific">Caenorhabditis auriculariae</name>
    <dbReference type="NCBI Taxonomy" id="2777116"/>
    <lineage>
        <taxon>Eukaryota</taxon>
        <taxon>Metazoa</taxon>
        <taxon>Ecdysozoa</taxon>
        <taxon>Nematoda</taxon>
        <taxon>Chromadorea</taxon>
        <taxon>Rhabditida</taxon>
        <taxon>Rhabditina</taxon>
        <taxon>Rhabditomorpha</taxon>
        <taxon>Rhabditoidea</taxon>
        <taxon>Rhabditidae</taxon>
        <taxon>Peloderinae</taxon>
        <taxon>Caenorhabditis</taxon>
    </lineage>
</organism>
<evidence type="ECO:0000256" key="5">
    <source>
        <dbReference type="PROSITE-ProRule" id="PRU00069"/>
    </source>
</evidence>
<reference evidence="7" key="1">
    <citation type="submission" date="2020-10" db="EMBL/GenBank/DDBJ databases">
        <authorList>
            <person name="Kikuchi T."/>
        </authorList>
    </citation>
    <scope>NUCLEOTIDE SEQUENCE</scope>
    <source>
        <strain evidence="7">NKZ352</strain>
    </source>
</reference>
<protein>
    <recommendedName>
        <fullName evidence="6">DIX domain-containing protein</fullName>
    </recommendedName>
</protein>
<feature type="domain" description="DIX" evidence="6">
    <location>
        <begin position="71"/>
        <end position="154"/>
    </location>
</feature>
<keyword evidence="8" id="KW-1185">Reference proteome</keyword>
<evidence type="ECO:0000313" key="8">
    <source>
        <dbReference type="Proteomes" id="UP000835052"/>
    </source>
</evidence>
<sequence>MASTPPNGLELDTSDVATPCTIIDATKRLRIHGDHGYDHREPDDCDLRSDVSEQFSQTSDATTTVKQPFPQTSTKVYYHIDDETTPYLTEVHVPPDFITLGDVKRVLMRSNFKYYCKAVDPDSGYEVKAEMRDDMQKLSRSPNGRFELFLLTTEGSTHSDGSSGLRMPRHHIVPGPAPNNMYLMNHNLYRQAANQFDNTMMSTDSESMVSAQMTNYVKPGYNNRRQFQQAYMGGQFVFV</sequence>
<dbReference type="InterPro" id="IPR029071">
    <property type="entry name" value="Ubiquitin-like_domsf"/>
</dbReference>
<dbReference type="EMBL" id="CAJGYM010000040">
    <property type="protein sequence ID" value="CAD6194039.1"/>
    <property type="molecule type" value="Genomic_DNA"/>
</dbReference>
<comment type="caution">
    <text evidence="7">The sequence shown here is derived from an EMBL/GenBank/DDBJ whole genome shotgun (WGS) entry which is preliminary data.</text>
</comment>
<dbReference type="Gene3D" id="2.40.240.130">
    <property type="match status" value="1"/>
</dbReference>
<dbReference type="SMART" id="SM00021">
    <property type="entry name" value="DAX"/>
    <property type="match status" value="1"/>
</dbReference>
<dbReference type="SUPFAM" id="SSF54236">
    <property type="entry name" value="Ubiquitin-like"/>
    <property type="match status" value="1"/>
</dbReference>
<dbReference type="PROSITE" id="PS50841">
    <property type="entry name" value="DIX"/>
    <property type="match status" value="1"/>
</dbReference>
<dbReference type="PANTHER" id="PTHR10878">
    <property type="entry name" value="SEGMENT POLARITY PROTEIN DISHEVELLED"/>
    <property type="match status" value="1"/>
</dbReference>
<keyword evidence="4 5" id="KW-0879">Wnt signaling pathway</keyword>
<dbReference type="InterPro" id="IPR038207">
    <property type="entry name" value="DIX_dom_sf"/>
</dbReference>
<evidence type="ECO:0000256" key="4">
    <source>
        <dbReference type="ARBA" id="ARBA00022687"/>
    </source>
</evidence>
<dbReference type="AlphaFoldDB" id="A0A8S1HE02"/>
<keyword evidence="3" id="KW-0963">Cytoplasm</keyword>
<dbReference type="GO" id="GO:0060070">
    <property type="term" value="P:canonical Wnt signaling pathway"/>
    <property type="evidence" value="ECO:0007669"/>
    <property type="project" value="TreeGrafter"/>
</dbReference>
<dbReference type="PANTHER" id="PTHR10878:SF25">
    <property type="entry name" value="SEGMENT POLARITY PROTEIN DISHEVELLED"/>
    <property type="match status" value="1"/>
</dbReference>
<dbReference type="FunFam" id="2.40.240.130:FF:000001">
    <property type="entry name" value="Segment polarity protein dishevelled homolog DVL-1"/>
    <property type="match status" value="1"/>
</dbReference>
<dbReference type="GO" id="GO:0005829">
    <property type="term" value="C:cytosol"/>
    <property type="evidence" value="ECO:0007669"/>
    <property type="project" value="TreeGrafter"/>
</dbReference>
<evidence type="ECO:0000256" key="2">
    <source>
        <dbReference type="ARBA" id="ARBA00022473"/>
    </source>
</evidence>
<dbReference type="Pfam" id="PF00778">
    <property type="entry name" value="DIX"/>
    <property type="match status" value="1"/>
</dbReference>
<dbReference type="GO" id="GO:0005109">
    <property type="term" value="F:frizzled binding"/>
    <property type="evidence" value="ECO:0007669"/>
    <property type="project" value="TreeGrafter"/>
</dbReference>
<gene>
    <name evidence="7" type="ORF">CAUJ_LOCUS9958</name>
</gene>
<dbReference type="InterPro" id="IPR001158">
    <property type="entry name" value="DIX"/>
</dbReference>
<dbReference type="InterPro" id="IPR015506">
    <property type="entry name" value="Dsh/Dvl-rel"/>
</dbReference>
<dbReference type="Proteomes" id="UP000835052">
    <property type="component" value="Unassembled WGS sequence"/>
</dbReference>
<comment type="subcellular location">
    <subcellularLocation>
        <location evidence="1">Cytoplasm</location>
    </subcellularLocation>
</comment>
<keyword evidence="2" id="KW-0217">Developmental protein</keyword>
<evidence type="ECO:0000256" key="3">
    <source>
        <dbReference type="ARBA" id="ARBA00022490"/>
    </source>
</evidence>
<evidence type="ECO:0000313" key="7">
    <source>
        <dbReference type="EMBL" id="CAD6194039.1"/>
    </source>
</evidence>
<evidence type="ECO:0000259" key="6">
    <source>
        <dbReference type="PROSITE" id="PS50841"/>
    </source>
</evidence>